<keyword evidence="1" id="KW-0812">Transmembrane</keyword>
<sequence length="232" mass="24936">MTDSVTSPPASSSGGWRGSDAYLQWSNSYYTWRVAGTSLLSLGSLLLLFFTSKQGVVLDIWISLQALNVSLGLAALPFVPLYRVHVAEHPGAQDSTTTATTSEQLLGTRTVSSFSLSRSAFDAPGETLERTLALAIFEAIVIIQTVSLSWIVVLMLGVYWAFGELTEQGVWAIWTDPVSYVTLSAILTIALHTQQFDKLRAHQQLQLGAGLEDDELMVVAPTALTGGNGGVD</sequence>
<keyword evidence="1" id="KW-1133">Transmembrane helix</keyword>
<feature type="transmembrane region" description="Helical" evidence="1">
    <location>
        <begin position="139"/>
        <end position="162"/>
    </location>
</feature>
<feature type="non-terminal residue" evidence="2">
    <location>
        <position position="232"/>
    </location>
</feature>
<dbReference type="OrthoDB" id="102463at2759"/>
<proteinExistence type="predicted"/>
<feature type="transmembrane region" description="Helical" evidence="1">
    <location>
        <begin position="30"/>
        <end position="50"/>
    </location>
</feature>
<keyword evidence="2" id="KW-0675">Receptor</keyword>
<dbReference type="AlphaFoldDB" id="A0A2P4X7I6"/>
<comment type="caution">
    <text evidence="2">The sequence shown here is derived from an EMBL/GenBank/DDBJ whole genome shotgun (WGS) entry which is preliminary data.</text>
</comment>
<feature type="transmembrane region" description="Helical" evidence="1">
    <location>
        <begin position="168"/>
        <end position="191"/>
    </location>
</feature>
<name>A0A2P4X7I6_9STRA</name>
<dbReference type="EMBL" id="NCKW01015943">
    <property type="protein sequence ID" value="POM61513.1"/>
    <property type="molecule type" value="Genomic_DNA"/>
</dbReference>
<keyword evidence="3" id="KW-1185">Reference proteome</keyword>
<evidence type="ECO:0000313" key="3">
    <source>
        <dbReference type="Proteomes" id="UP000237271"/>
    </source>
</evidence>
<protein>
    <submittedName>
        <fullName evidence="2">Transient receptor potential Ca2 channel (TRP-CC) family protein</fullName>
    </submittedName>
</protein>
<accession>A0A2P4X7I6</accession>
<keyword evidence="1" id="KW-0472">Membrane</keyword>
<gene>
    <name evidence="2" type="ORF">PHPALM_29453</name>
</gene>
<evidence type="ECO:0000313" key="2">
    <source>
        <dbReference type="EMBL" id="POM61513.1"/>
    </source>
</evidence>
<evidence type="ECO:0000256" key="1">
    <source>
        <dbReference type="SAM" id="Phobius"/>
    </source>
</evidence>
<reference evidence="2 3" key="1">
    <citation type="journal article" date="2017" name="Genome Biol. Evol.">
        <title>Phytophthora megakarya and P. palmivora, closely related causal agents of cacao black pod rot, underwent increases in genome sizes and gene numbers by different mechanisms.</title>
        <authorList>
            <person name="Ali S.S."/>
            <person name="Shao J."/>
            <person name="Lary D.J."/>
            <person name="Kronmiller B."/>
            <person name="Shen D."/>
            <person name="Strem M.D."/>
            <person name="Amoako-Attah I."/>
            <person name="Akrofi A.Y."/>
            <person name="Begoude B.A."/>
            <person name="Ten Hoopen G.M."/>
            <person name="Coulibaly K."/>
            <person name="Kebe B.I."/>
            <person name="Melnick R.L."/>
            <person name="Guiltinan M.J."/>
            <person name="Tyler B.M."/>
            <person name="Meinhardt L.W."/>
            <person name="Bailey B.A."/>
        </authorList>
    </citation>
    <scope>NUCLEOTIDE SEQUENCE [LARGE SCALE GENOMIC DNA]</scope>
    <source>
        <strain evidence="3">sbr112.9</strain>
    </source>
</reference>
<organism evidence="2 3">
    <name type="scientific">Phytophthora palmivora</name>
    <dbReference type="NCBI Taxonomy" id="4796"/>
    <lineage>
        <taxon>Eukaryota</taxon>
        <taxon>Sar</taxon>
        <taxon>Stramenopiles</taxon>
        <taxon>Oomycota</taxon>
        <taxon>Peronosporomycetes</taxon>
        <taxon>Peronosporales</taxon>
        <taxon>Peronosporaceae</taxon>
        <taxon>Phytophthora</taxon>
    </lineage>
</organism>
<dbReference type="Proteomes" id="UP000237271">
    <property type="component" value="Unassembled WGS sequence"/>
</dbReference>